<reference evidence="2" key="1">
    <citation type="submission" date="2025-08" db="UniProtKB">
        <authorList>
            <consortium name="RefSeq"/>
        </authorList>
    </citation>
    <scope>IDENTIFICATION</scope>
    <source>
        <tissue evidence="2">Blood</tissue>
    </source>
</reference>
<dbReference type="SUPFAM" id="SSF109640">
    <property type="entry name" value="KRAB domain (Kruppel-associated box)"/>
    <property type="match status" value="1"/>
</dbReference>
<dbReference type="RefSeq" id="XP_070627314.1">
    <property type="nucleotide sequence ID" value="XM_070771213.1"/>
</dbReference>
<dbReference type="InterPro" id="IPR036051">
    <property type="entry name" value="KRAB_dom_sf"/>
</dbReference>
<protein>
    <submittedName>
        <fullName evidence="2">Zinc finger protein 227-like isoform X1</fullName>
    </submittedName>
</protein>
<evidence type="ECO:0000313" key="1">
    <source>
        <dbReference type="Proteomes" id="UP001652663"/>
    </source>
</evidence>
<keyword evidence="1" id="KW-1185">Reference proteome</keyword>
<accession>A0ABM4QVI3</accession>
<dbReference type="Proteomes" id="UP001652663">
    <property type="component" value="Chromosome 18"/>
</dbReference>
<proteinExistence type="predicted"/>
<name>A0ABM4QVI3_BOSIN</name>
<dbReference type="GeneID" id="109571750"/>
<sequence>MTVFVSGVWTLDFPQNGWQSMTKFQEAVLQGGDCDLHQGGAGTAGLGPEETYPDMMLENFWNLVSMGYQPFTLDIILHLGREEQLWVMEPETRDECSGNLLDPGIIPASPALAALSSHDSALPQRKEKTTKFQEEEKQPSCPFRKGLTKCAYPLPLRGN</sequence>
<evidence type="ECO:0000313" key="2">
    <source>
        <dbReference type="RefSeq" id="XP_070627314.1"/>
    </source>
</evidence>
<organism evidence="1 2">
    <name type="scientific">Bos indicus</name>
    <name type="common">Zebu</name>
    <dbReference type="NCBI Taxonomy" id="9915"/>
    <lineage>
        <taxon>Eukaryota</taxon>
        <taxon>Metazoa</taxon>
        <taxon>Chordata</taxon>
        <taxon>Craniata</taxon>
        <taxon>Vertebrata</taxon>
        <taxon>Euteleostomi</taxon>
        <taxon>Mammalia</taxon>
        <taxon>Eutheria</taxon>
        <taxon>Laurasiatheria</taxon>
        <taxon>Artiodactyla</taxon>
        <taxon>Ruminantia</taxon>
        <taxon>Pecora</taxon>
        <taxon>Bovidae</taxon>
        <taxon>Bovinae</taxon>
        <taxon>Bos</taxon>
    </lineage>
</organism>
<gene>
    <name evidence="2" type="primary">LOC109571750</name>
</gene>